<evidence type="ECO:0000313" key="2">
    <source>
        <dbReference type="Proteomes" id="UP001595792"/>
    </source>
</evidence>
<dbReference type="InterPro" id="IPR035093">
    <property type="entry name" value="RelE/ParE_toxin_dom_sf"/>
</dbReference>
<evidence type="ECO:0000313" key="1">
    <source>
        <dbReference type="EMBL" id="MFC4196945.1"/>
    </source>
</evidence>
<dbReference type="RefSeq" id="WP_378960286.1">
    <property type="nucleotide sequence ID" value="NZ_JBHRXC010000013.1"/>
</dbReference>
<sequence length="94" mass="11141">MIKTIAHKGLKTYWTKGDESKIRPDMLPKIRFILDLINDANFVPKDFEPFRNLRIHPLKGDLKNYWSLDVTGNYRIIFRFENGNAYDLSLEDTH</sequence>
<dbReference type="SUPFAM" id="SSF143011">
    <property type="entry name" value="RelE-like"/>
    <property type="match status" value="1"/>
</dbReference>
<dbReference type="Gene3D" id="3.30.2310.20">
    <property type="entry name" value="RelE-like"/>
    <property type="match status" value="1"/>
</dbReference>
<comment type="caution">
    <text evidence="1">The sequence shown here is derived from an EMBL/GenBank/DDBJ whole genome shotgun (WGS) entry which is preliminary data.</text>
</comment>
<dbReference type="EMBL" id="JBHSBY010000088">
    <property type="protein sequence ID" value="MFC4196945.1"/>
    <property type="molecule type" value="Genomic_DNA"/>
</dbReference>
<organism evidence="1 2">
    <name type="scientific">Pedobacter jamesrossensis</name>
    <dbReference type="NCBI Taxonomy" id="1908238"/>
    <lineage>
        <taxon>Bacteria</taxon>
        <taxon>Pseudomonadati</taxon>
        <taxon>Bacteroidota</taxon>
        <taxon>Sphingobacteriia</taxon>
        <taxon>Sphingobacteriales</taxon>
        <taxon>Sphingobacteriaceae</taxon>
        <taxon>Pedobacter</taxon>
    </lineage>
</organism>
<dbReference type="Proteomes" id="UP001595792">
    <property type="component" value="Unassembled WGS sequence"/>
</dbReference>
<proteinExistence type="predicted"/>
<name>A0ABV8NM91_9SPHI</name>
<dbReference type="InterPro" id="IPR007711">
    <property type="entry name" value="HigB-1"/>
</dbReference>
<reference evidence="2" key="1">
    <citation type="journal article" date="2019" name="Int. J. Syst. Evol. Microbiol.">
        <title>The Global Catalogue of Microorganisms (GCM) 10K type strain sequencing project: providing services to taxonomists for standard genome sequencing and annotation.</title>
        <authorList>
            <consortium name="The Broad Institute Genomics Platform"/>
            <consortium name="The Broad Institute Genome Sequencing Center for Infectious Disease"/>
            <person name="Wu L."/>
            <person name="Ma J."/>
        </authorList>
    </citation>
    <scope>NUCLEOTIDE SEQUENCE [LARGE SCALE GENOMIC DNA]</scope>
    <source>
        <strain evidence="2">CCM 8689</strain>
    </source>
</reference>
<gene>
    <name evidence="1" type="ORF">ACFOUY_09570</name>
</gene>
<keyword evidence="2" id="KW-1185">Reference proteome</keyword>
<accession>A0ABV8NM91</accession>
<dbReference type="Pfam" id="PF05015">
    <property type="entry name" value="HigB-like_toxin"/>
    <property type="match status" value="1"/>
</dbReference>
<protein>
    <submittedName>
        <fullName evidence="1">Type II toxin-antitoxin system RelE/ParE family toxin</fullName>
    </submittedName>
</protein>